<evidence type="ECO:0000313" key="3">
    <source>
        <dbReference type="Proteomes" id="UP000063789"/>
    </source>
</evidence>
<organism evidence="2 3">
    <name type="scientific">Gordonia phthalatica</name>
    <dbReference type="NCBI Taxonomy" id="1136941"/>
    <lineage>
        <taxon>Bacteria</taxon>
        <taxon>Bacillati</taxon>
        <taxon>Actinomycetota</taxon>
        <taxon>Actinomycetes</taxon>
        <taxon>Mycobacteriales</taxon>
        <taxon>Gordoniaceae</taxon>
        <taxon>Gordonia</taxon>
    </lineage>
</organism>
<evidence type="ECO:0000313" key="2">
    <source>
        <dbReference type="EMBL" id="ALG83992.1"/>
    </source>
</evidence>
<gene>
    <name evidence="2" type="ORF">ACH46_05025</name>
</gene>
<reference evidence="2 3" key="2">
    <citation type="journal article" date="2017" name="Int. J. Syst. Evol. Microbiol.">
        <title>Gordonia phthalatica sp. nov., a di-n-butyl phthalate-degrading bacterium isolated from activated sludge.</title>
        <authorList>
            <person name="Jin D."/>
            <person name="Kong X."/>
            <person name="Jia M."/>
            <person name="Yu X."/>
            <person name="Wang X."/>
            <person name="Zhuang X."/>
            <person name="Deng Y."/>
            <person name="Bai Z."/>
        </authorList>
    </citation>
    <scope>NUCLEOTIDE SEQUENCE [LARGE SCALE GENOMIC DNA]</scope>
    <source>
        <strain evidence="2 3">QH-11</strain>
    </source>
</reference>
<dbReference type="Proteomes" id="UP000063789">
    <property type="component" value="Chromosome"/>
</dbReference>
<sequence>MILSIRRGAILATVVATLALLLSTVPSAAAAPANTTWLCNPSMKDDPCDLPNDTTDLGTGVTTPATTVPDADKKVDCFYVYPTVTDQPSFIADKRAVPAVTSIARFQAARFNSQCRMFAPVYRQMTLWGLSPAVAASWVGNRDLPNIGYGDVLRAWREYLRKDNRGRGVIFIGHSQGTMMLRKLIREQVDPDPALRKRVVGAFLMGGNVMTAPGRTTGGDFRNIPTCTREGQPGCVMAYSTEKIGLPSLFGNSALDVLSAPMNLPTGPRYQVACTDPMKISGDRRPVGATTPSKPYAMGVIALLMKYTTFPENLPSTSSTWTTGRGRATLKCTDTLGFHRLHATMVRPQQVNELPLFDTHLLDMNLGVDLLVKIAREQIAAYTA</sequence>
<dbReference type="RefSeq" id="WP_062391956.1">
    <property type="nucleotide sequence ID" value="NZ_CP011853.1"/>
</dbReference>
<dbReference type="Pfam" id="PF11288">
    <property type="entry name" value="DUF3089"/>
    <property type="match status" value="1"/>
</dbReference>
<keyword evidence="3" id="KW-1185">Reference proteome</keyword>
<dbReference type="InterPro" id="IPR021440">
    <property type="entry name" value="DUF3089"/>
</dbReference>
<name>A0A0N9MMN4_9ACTN</name>
<feature type="chain" id="PRO_5006037710" description="DUF3089 domain-containing protein" evidence="1">
    <location>
        <begin position="31"/>
        <end position="384"/>
    </location>
</feature>
<keyword evidence="1" id="KW-0732">Signal</keyword>
<dbReference type="SUPFAM" id="SSF53474">
    <property type="entry name" value="alpha/beta-Hydrolases"/>
    <property type="match status" value="1"/>
</dbReference>
<protein>
    <recommendedName>
        <fullName evidence="4">DUF3089 domain-containing protein</fullName>
    </recommendedName>
</protein>
<evidence type="ECO:0000256" key="1">
    <source>
        <dbReference type="SAM" id="SignalP"/>
    </source>
</evidence>
<proteinExistence type="predicted"/>
<dbReference type="InterPro" id="IPR029058">
    <property type="entry name" value="AB_hydrolase_fold"/>
</dbReference>
<evidence type="ECO:0008006" key="4">
    <source>
        <dbReference type="Google" id="ProtNLM"/>
    </source>
</evidence>
<feature type="signal peptide" evidence="1">
    <location>
        <begin position="1"/>
        <end position="30"/>
    </location>
</feature>
<dbReference type="KEGG" id="goq:ACH46_05025"/>
<dbReference type="EMBL" id="CP011853">
    <property type="protein sequence ID" value="ALG83992.1"/>
    <property type="molecule type" value="Genomic_DNA"/>
</dbReference>
<dbReference type="PATRIC" id="fig|1136941.3.peg.1028"/>
<dbReference type="STRING" id="1136941.ACH46_05025"/>
<accession>A0A0N9MMN4</accession>
<dbReference type="OrthoDB" id="9794645at2"/>
<reference evidence="3" key="1">
    <citation type="submission" date="2015-06" db="EMBL/GenBank/DDBJ databases">
        <title>Complete genome sequence and metabolic analysis of phthalate degradation pathway in Gordonia sp. QH-11.</title>
        <authorList>
            <person name="Jin D."/>
            <person name="Kong X."/>
            <person name="Bai Z."/>
        </authorList>
    </citation>
    <scope>NUCLEOTIDE SEQUENCE [LARGE SCALE GENOMIC DNA]</scope>
    <source>
        <strain evidence="3">QH-11</strain>
    </source>
</reference>
<dbReference type="AlphaFoldDB" id="A0A0N9MMN4"/>